<accession>A0A978V2T5</accession>
<keyword evidence="4 5" id="KW-0694">RNA-binding</keyword>
<dbReference type="Pfam" id="PF00398">
    <property type="entry name" value="RrnaAD"/>
    <property type="match status" value="2"/>
</dbReference>
<organism evidence="8 9">
    <name type="scientific">Ziziphus jujuba var. spinosa</name>
    <dbReference type="NCBI Taxonomy" id="714518"/>
    <lineage>
        <taxon>Eukaryota</taxon>
        <taxon>Viridiplantae</taxon>
        <taxon>Streptophyta</taxon>
        <taxon>Embryophyta</taxon>
        <taxon>Tracheophyta</taxon>
        <taxon>Spermatophyta</taxon>
        <taxon>Magnoliopsida</taxon>
        <taxon>eudicotyledons</taxon>
        <taxon>Gunneridae</taxon>
        <taxon>Pentapetalae</taxon>
        <taxon>rosids</taxon>
        <taxon>fabids</taxon>
        <taxon>Rosales</taxon>
        <taxon>Rhamnaceae</taxon>
        <taxon>Paliureae</taxon>
        <taxon>Ziziphus</taxon>
    </lineage>
</organism>
<comment type="caution">
    <text evidence="8">The sequence shown here is derived from an EMBL/GenBank/DDBJ whole genome shotgun (WGS) entry which is preliminary data.</text>
</comment>
<dbReference type="InterPro" id="IPR020598">
    <property type="entry name" value="rRNA_Ade_methylase_Trfase_N"/>
</dbReference>
<gene>
    <name evidence="8" type="ORF">FEM48_Zijuj07G0057400</name>
</gene>
<dbReference type="SMART" id="SM00650">
    <property type="entry name" value="rADc"/>
    <property type="match status" value="1"/>
</dbReference>
<name>A0A978V2T5_ZIZJJ</name>
<evidence type="ECO:0000256" key="5">
    <source>
        <dbReference type="PROSITE-ProRule" id="PRU01026"/>
    </source>
</evidence>
<dbReference type="GO" id="GO:0005730">
    <property type="term" value="C:nucleolus"/>
    <property type="evidence" value="ECO:0007669"/>
    <property type="project" value="TreeGrafter"/>
</dbReference>
<dbReference type="EC" id="2.1.1.-" evidence="6"/>
<dbReference type="PANTHER" id="PTHR11727:SF7">
    <property type="entry name" value="DIMETHYLADENOSINE TRANSFERASE-RELATED"/>
    <property type="match status" value="1"/>
</dbReference>
<protein>
    <recommendedName>
        <fullName evidence="6">rRNA adenine N(6)-methyltransferase</fullName>
        <ecNumber evidence="6">2.1.1.-</ecNumber>
    </recommendedName>
</protein>
<evidence type="ECO:0000256" key="1">
    <source>
        <dbReference type="ARBA" id="ARBA00022603"/>
    </source>
</evidence>
<dbReference type="Gene3D" id="1.10.8.480">
    <property type="match status" value="1"/>
</dbReference>
<evidence type="ECO:0000313" key="9">
    <source>
        <dbReference type="Proteomes" id="UP000813462"/>
    </source>
</evidence>
<sequence>MVDTIVQRSGIKSTDTILEIGLGTRNLTKKLLEAGKSVIAIEIDPHMFVELKRCFQGTPFSRRLNLRDNYDNWGKGIFSSRHDPGVQASSSNRGFSSRRGKCVIILFQREFSMRLVAQRGDKQYSCLTVNTQLLARVSHLLKVGRNNFHPRPEVDSSVVRIEPRKPCIKVNQWDRQICFNRNSRLGSIFKQESVLCMLDRNYKTVESLNLSQQGSMVDNDTEMDISRSG</sequence>
<dbReference type="InterPro" id="IPR029063">
    <property type="entry name" value="SAM-dependent_MTases_sf"/>
</dbReference>
<evidence type="ECO:0000313" key="8">
    <source>
        <dbReference type="EMBL" id="KAH7521668.1"/>
    </source>
</evidence>
<dbReference type="AlphaFoldDB" id="A0A978V2T5"/>
<feature type="binding site" evidence="5">
    <location>
        <position position="1"/>
    </location>
    <ligand>
        <name>S-adenosyl-L-methionine</name>
        <dbReference type="ChEBI" id="CHEBI:59789"/>
    </ligand>
</feature>
<proteinExistence type="inferred from homology"/>
<dbReference type="GO" id="GO:0003723">
    <property type="term" value="F:RNA binding"/>
    <property type="evidence" value="ECO:0007669"/>
    <property type="project" value="UniProtKB-UniRule"/>
</dbReference>
<dbReference type="GO" id="GO:0000179">
    <property type="term" value="F:rRNA (adenine-N6,N6-)-dimethyltransferase activity"/>
    <property type="evidence" value="ECO:0007669"/>
    <property type="project" value="UniProtKB-UniRule"/>
</dbReference>
<keyword evidence="6" id="KW-0698">rRNA processing</keyword>
<dbReference type="Gene3D" id="3.40.50.150">
    <property type="entry name" value="Vaccinia Virus protein VP39"/>
    <property type="match status" value="2"/>
</dbReference>
<feature type="binding site" evidence="5">
    <location>
        <position position="21"/>
    </location>
    <ligand>
        <name>S-adenosyl-L-methionine</name>
        <dbReference type="ChEBI" id="CHEBI:59789"/>
    </ligand>
</feature>
<evidence type="ECO:0000256" key="4">
    <source>
        <dbReference type="ARBA" id="ARBA00022884"/>
    </source>
</evidence>
<dbReference type="SUPFAM" id="SSF53335">
    <property type="entry name" value="S-adenosyl-L-methionine-dependent methyltransferases"/>
    <property type="match status" value="1"/>
</dbReference>
<dbReference type="PROSITE" id="PS51689">
    <property type="entry name" value="SAM_RNA_A_N6_MT"/>
    <property type="match status" value="1"/>
</dbReference>
<feature type="domain" description="Ribosomal RNA adenine methylase transferase N-terminal" evidence="7">
    <location>
        <begin position="1"/>
        <end position="165"/>
    </location>
</feature>
<evidence type="ECO:0000256" key="6">
    <source>
        <dbReference type="RuleBase" id="RU362106"/>
    </source>
</evidence>
<comment type="caution">
    <text evidence="5">Lacks conserved residue(s) required for the propagation of feature annotation.</text>
</comment>
<dbReference type="PANTHER" id="PTHR11727">
    <property type="entry name" value="DIMETHYLADENOSINE TRANSFERASE"/>
    <property type="match status" value="1"/>
</dbReference>
<evidence type="ECO:0000259" key="7">
    <source>
        <dbReference type="SMART" id="SM00650"/>
    </source>
</evidence>
<comment type="similarity">
    <text evidence="5 6">Belongs to the class I-like SAM-binding methyltransferase superfamily. rRNA adenine N(6)-methyltransferase family.</text>
</comment>
<keyword evidence="2 5" id="KW-0808">Transferase</keyword>
<keyword evidence="3 5" id="KW-0949">S-adenosyl-L-methionine</keyword>
<reference evidence="8" key="1">
    <citation type="journal article" date="2021" name="Front. Plant Sci.">
        <title>Chromosome-Scale Genome Assembly for Chinese Sour Jujube and Insights Into Its Genome Evolution and Domestication Signature.</title>
        <authorList>
            <person name="Shen L.-Y."/>
            <person name="Luo H."/>
            <person name="Wang X.-L."/>
            <person name="Wang X.-M."/>
            <person name="Qiu X.-J."/>
            <person name="Liu H."/>
            <person name="Zhou S.-S."/>
            <person name="Jia K.-H."/>
            <person name="Nie S."/>
            <person name="Bao Y.-T."/>
            <person name="Zhang R.-G."/>
            <person name="Yun Q.-Z."/>
            <person name="Chai Y.-H."/>
            <person name="Lu J.-Y."/>
            <person name="Li Y."/>
            <person name="Zhao S.-W."/>
            <person name="Mao J.-F."/>
            <person name="Jia S.-G."/>
            <person name="Mao Y.-M."/>
        </authorList>
    </citation>
    <scope>NUCLEOTIDE SEQUENCE</scope>
    <source>
        <strain evidence="8">AT0</strain>
        <tissue evidence="8">Leaf</tissue>
    </source>
</reference>
<dbReference type="EMBL" id="JAEACU010000007">
    <property type="protein sequence ID" value="KAH7521668.1"/>
    <property type="molecule type" value="Genomic_DNA"/>
</dbReference>
<evidence type="ECO:0000256" key="3">
    <source>
        <dbReference type="ARBA" id="ARBA00022691"/>
    </source>
</evidence>
<dbReference type="Proteomes" id="UP000813462">
    <property type="component" value="Unassembled WGS sequence"/>
</dbReference>
<feature type="binding site" evidence="5">
    <location>
        <position position="42"/>
    </location>
    <ligand>
        <name>S-adenosyl-L-methionine</name>
        <dbReference type="ChEBI" id="CHEBI:59789"/>
    </ligand>
</feature>
<evidence type="ECO:0000256" key="2">
    <source>
        <dbReference type="ARBA" id="ARBA00022679"/>
    </source>
</evidence>
<dbReference type="InterPro" id="IPR001737">
    <property type="entry name" value="KsgA/Erm"/>
</dbReference>
<keyword evidence="1 5" id="KW-0489">Methyltransferase</keyword>